<dbReference type="EMBL" id="JAVIIS010000004">
    <property type="protein sequence ID" value="MDX8438745.1"/>
    <property type="molecule type" value="Genomic_DNA"/>
</dbReference>
<evidence type="ECO:0000313" key="2">
    <source>
        <dbReference type="Proteomes" id="UP001272097"/>
    </source>
</evidence>
<reference evidence="1 2" key="1">
    <citation type="submission" date="2023-08" db="EMBL/GenBank/DDBJ databases">
        <title>Implementing the SeqCode for naming new Mesorhizobium species isolated from Vachellia karroo root nodules.</title>
        <authorList>
            <person name="Van Lill M."/>
        </authorList>
    </citation>
    <scope>NUCLEOTIDE SEQUENCE [LARGE SCALE GENOMIC DNA]</scope>
    <source>
        <strain evidence="1 2">VK3E</strain>
    </source>
</reference>
<evidence type="ECO:0000313" key="1">
    <source>
        <dbReference type="EMBL" id="MDX8438745.1"/>
    </source>
</evidence>
<gene>
    <name evidence="1" type="ORF">RFM51_04010</name>
</gene>
<protein>
    <submittedName>
        <fullName evidence="1">Uncharacterized protein</fullName>
    </submittedName>
</protein>
<keyword evidence="2" id="KW-1185">Reference proteome</keyword>
<proteinExistence type="predicted"/>
<comment type="caution">
    <text evidence="1">The sequence shown here is derived from an EMBL/GenBank/DDBJ whole genome shotgun (WGS) entry which is preliminary data.</text>
</comment>
<dbReference type="RefSeq" id="WP_320212623.1">
    <property type="nucleotide sequence ID" value="NZ_JAVIIS010000004.1"/>
</dbReference>
<accession>A0ABU4WRR1</accession>
<name>A0ABU4WRR1_9HYPH</name>
<dbReference type="Proteomes" id="UP001272097">
    <property type="component" value="Unassembled WGS sequence"/>
</dbReference>
<sequence>MHPRAYFAPKPIATSEKTMIMPAKARLAMVAFARLDRMPMPITGSALPQKQQMKKADTASTRRFAGAIWFTACRPPRRPSAAAAPQTAVAATMSVIEA</sequence>
<organism evidence="1 2">
    <name type="scientific">Mesorhizobium australafricanum</name>
    <dbReference type="NCBI Taxonomy" id="3072311"/>
    <lineage>
        <taxon>Bacteria</taxon>
        <taxon>Pseudomonadati</taxon>
        <taxon>Pseudomonadota</taxon>
        <taxon>Alphaproteobacteria</taxon>
        <taxon>Hyphomicrobiales</taxon>
        <taxon>Phyllobacteriaceae</taxon>
        <taxon>Mesorhizobium</taxon>
    </lineage>
</organism>